<dbReference type="SMART" id="SM00228">
    <property type="entry name" value="PDZ"/>
    <property type="match status" value="1"/>
</dbReference>
<keyword evidence="8" id="KW-1185">Reference proteome</keyword>
<dbReference type="PRINTS" id="PR00834">
    <property type="entry name" value="PROTEASES2C"/>
</dbReference>
<dbReference type="Proteomes" id="UP000199337">
    <property type="component" value="Unassembled WGS sequence"/>
</dbReference>
<sequence>MFKDNPRRALILAVIAAVVIEIALLGGIFSYFNNDRPAMAAESTSTTQPLINSSPIGTNVVANVVEQTSKSVVKIETTEQVQSQRSDPFFNDPFFRQFFGNQGPMYSQPNIQKGMGSGFIISDDGYILTNEHVIDGATDIKVYLSDSENPLSAKVIGSDSELDLAVLKIDAGKKLPYISLGDSDAARVGEWVIAIGNPYGLDHTVTTGVISAKSRPVQVEDRQYKNLLQTDASINPGNSGGPLLNLAGQVIGINTAVNAQAQGIGFAIPSSTVKSVLDTLIQKGKISRPYMGVYIQTLTADLASQLNLNSKQGAIIAGIVPDSPADKAGLKQGDIVLEINKQKVTDAANITDLIQKSKVGSKVTLLIESNGSQRYVTVTLVEK</sequence>
<dbReference type="SUPFAM" id="SSF50494">
    <property type="entry name" value="Trypsin-like serine proteases"/>
    <property type="match status" value="1"/>
</dbReference>
<dbReference type="InterPro" id="IPR009003">
    <property type="entry name" value="Peptidase_S1_PA"/>
</dbReference>
<keyword evidence="5" id="KW-0472">Membrane</keyword>
<dbReference type="InterPro" id="IPR041489">
    <property type="entry name" value="PDZ_6"/>
</dbReference>
<evidence type="ECO:0000256" key="5">
    <source>
        <dbReference type="SAM" id="Phobius"/>
    </source>
</evidence>
<evidence type="ECO:0000313" key="8">
    <source>
        <dbReference type="Proteomes" id="UP000199337"/>
    </source>
</evidence>
<dbReference type="InterPro" id="IPR001940">
    <property type="entry name" value="Peptidase_S1C"/>
</dbReference>
<keyword evidence="4" id="KW-0720">Serine protease</keyword>
<dbReference type="PROSITE" id="PS50106">
    <property type="entry name" value="PDZ"/>
    <property type="match status" value="1"/>
</dbReference>
<dbReference type="Gene3D" id="2.30.42.10">
    <property type="match status" value="1"/>
</dbReference>
<dbReference type="Gene3D" id="2.40.10.10">
    <property type="entry name" value="Trypsin-like serine proteases"/>
    <property type="match status" value="2"/>
</dbReference>
<feature type="domain" description="PDZ" evidence="6">
    <location>
        <begin position="278"/>
        <end position="371"/>
    </location>
</feature>
<dbReference type="InterPro" id="IPR043504">
    <property type="entry name" value="Peptidase_S1_PA_chymotrypsin"/>
</dbReference>
<dbReference type="InterPro" id="IPR036034">
    <property type="entry name" value="PDZ_sf"/>
</dbReference>
<keyword evidence="3" id="KW-0378">Hydrolase</keyword>
<proteinExistence type="inferred from homology"/>
<evidence type="ECO:0000256" key="3">
    <source>
        <dbReference type="ARBA" id="ARBA00022801"/>
    </source>
</evidence>
<evidence type="ECO:0000256" key="2">
    <source>
        <dbReference type="ARBA" id="ARBA00022670"/>
    </source>
</evidence>
<evidence type="ECO:0000259" key="6">
    <source>
        <dbReference type="PROSITE" id="PS50106"/>
    </source>
</evidence>
<dbReference type="EMBL" id="FOOX01000001">
    <property type="protein sequence ID" value="SFF99059.1"/>
    <property type="molecule type" value="Genomic_DNA"/>
</dbReference>
<dbReference type="SUPFAM" id="SSF50156">
    <property type="entry name" value="PDZ domain-like"/>
    <property type="match status" value="1"/>
</dbReference>
<dbReference type="AlphaFoldDB" id="A0A1I2N868"/>
<dbReference type="Pfam" id="PF13365">
    <property type="entry name" value="Trypsin_2"/>
    <property type="match status" value="1"/>
</dbReference>
<dbReference type="OrthoDB" id="9758917at2"/>
<protein>
    <submittedName>
        <fullName evidence="7">Do/DeqQ family serine protease</fullName>
    </submittedName>
</protein>
<evidence type="ECO:0000313" key="7">
    <source>
        <dbReference type="EMBL" id="SFF99059.1"/>
    </source>
</evidence>
<feature type="transmembrane region" description="Helical" evidence="5">
    <location>
        <begin position="9"/>
        <end position="32"/>
    </location>
</feature>
<dbReference type="InterPro" id="IPR001478">
    <property type="entry name" value="PDZ"/>
</dbReference>
<reference evidence="8" key="1">
    <citation type="submission" date="2016-10" db="EMBL/GenBank/DDBJ databases">
        <authorList>
            <person name="Varghese N."/>
            <person name="Submissions S."/>
        </authorList>
    </citation>
    <scope>NUCLEOTIDE SEQUENCE [LARGE SCALE GENOMIC DNA]</scope>
    <source>
        <strain evidence="8">DSM 17038</strain>
    </source>
</reference>
<dbReference type="RefSeq" id="WP_092468129.1">
    <property type="nucleotide sequence ID" value="NZ_FOOX01000001.1"/>
</dbReference>
<dbReference type="InterPro" id="IPR051201">
    <property type="entry name" value="Chloro_Bact_Ser_Proteases"/>
</dbReference>
<evidence type="ECO:0000256" key="4">
    <source>
        <dbReference type="ARBA" id="ARBA00022825"/>
    </source>
</evidence>
<dbReference type="STRING" id="341036.SAMN05660649_00372"/>
<evidence type="ECO:0000256" key="1">
    <source>
        <dbReference type="ARBA" id="ARBA00010541"/>
    </source>
</evidence>
<name>A0A1I2N868_9FIRM</name>
<comment type="similarity">
    <text evidence="1">Belongs to the peptidase S1C family.</text>
</comment>
<dbReference type="GO" id="GO:0004252">
    <property type="term" value="F:serine-type endopeptidase activity"/>
    <property type="evidence" value="ECO:0007669"/>
    <property type="project" value="InterPro"/>
</dbReference>
<keyword evidence="5" id="KW-1133">Transmembrane helix</keyword>
<gene>
    <name evidence="7" type="ORF">SAMN05660649_00372</name>
</gene>
<accession>A0A1I2N868</accession>
<dbReference type="Pfam" id="PF17820">
    <property type="entry name" value="PDZ_6"/>
    <property type="match status" value="1"/>
</dbReference>
<dbReference type="PANTHER" id="PTHR43343">
    <property type="entry name" value="PEPTIDASE S12"/>
    <property type="match status" value="1"/>
</dbReference>
<keyword evidence="2 7" id="KW-0645">Protease</keyword>
<keyword evidence="5" id="KW-0812">Transmembrane</keyword>
<dbReference type="FunFam" id="2.40.10.10:FF:000001">
    <property type="entry name" value="Periplasmic serine protease DegS"/>
    <property type="match status" value="1"/>
</dbReference>
<organism evidence="7 8">
    <name type="scientific">Desulfotruncus arcticus DSM 17038</name>
    <dbReference type="NCBI Taxonomy" id="1121424"/>
    <lineage>
        <taxon>Bacteria</taxon>
        <taxon>Bacillati</taxon>
        <taxon>Bacillota</taxon>
        <taxon>Clostridia</taxon>
        <taxon>Eubacteriales</taxon>
        <taxon>Desulfallaceae</taxon>
        <taxon>Desulfotruncus</taxon>
    </lineage>
</organism>
<dbReference type="PANTHER" id="PTHR43343:SF3">
    <property type="entry name" value="PROTEASE DO-LIKE 8, CHLOROPLASTIC"/>
    <property type="match status" value="1"/>
</dbReference>
<dbReference type="GO" id="GO:0006508">
    <property type="term" value="P:proteolysis"/>
    <property type="evidence" value="ECO:0007669"/>
    <property type="project" value="UniProtKB-KW"/>
</dbReference>